<dbReference type="EMBL" id="MN602266">
    <property type="protein sequence ID" value="QGH74612.1"/>
    <property type="molecule type" value="Genomic_DNA"/>
</dbReference>
<sequence>MYNFFNIIRAENAALNRGQFLVGMLYVFGMMLLFLLAESEASAISIIAVLAAIYVRTVISFKRLNDLGHHWAFLILGFIPIVETIFLVYLAAMPGKENNRSVLS</sequence>
<name>A0A7S5KRN6_9CAUD</name>
<accession>A0A7S5KRN6</accession>
<organism evidence="2 3">
    <name type="scientific">Bacteriophage DSS3_VP1</name>
    <dbReference type="NCBI Taxonomy" id="2664196"/>
    <lineage>
        <taxon>Viruses</taxon>
        <taxon>Duplodnaviria</taxon>
        <taxon>Heunggongvirae</taxon>
        <taxon>Uroviricota</taxon>
        <taxon>Caudoviricetes</taxon>
        <taxon>Naomviridae</taxon>
        <taxon>Noahvirus</taxon>
        <taxon>Noahvirus arc</taxon>
    </lineage>
</organism>
<keyword evidence="1" id="KW-0812">Transmembrane</keyword>
<reference evidence="2 3" key="1">
    <citation type="submission" date="2019-10" db="EMBL/GenBank/DDBJ databases">
        <title>Isolation and characterisation of a new family of globally distributed lytic roseophage, the Naomivirus.</title>
        <authorList>
            <person name="Rihtman B."/>
            <person name="Puxty R.J."/>
            <person name="Hapeshi A."/>
            <person name="Zhan Y."/>
            <person name="Michinevski S."/>
            <person name="Waterfield N.R."/>
            <person name="Chen F."/>
            <person name="Millard A.D."/>
            <person name="Scanlan D.J."/>
            <person name="Chen Y."/>
        </authorList>
    </citation>
    <scope>NUCLEOTIDE SEQUENCE [LARGE SCALE GENOMIC DNA]</scope>
</reference>
<feature type="transmembrane region" description="Helical" evidence="1">
    <location>
        <begin position="71"/>
        <end position="92"/>
    </location>
</feature>
<feature type="transmembrane region" description="Helical" evidence="1">
    <location>
        <begin position="43"/>
        <end position="59"/>
    </location>
</feature>
<dbReference type="Proteomes" id="UP000594402">
    <property type="component" value="Segment"/>
</dbReference>
<protein>
    <recommendedName>
        <fullName evidence="4">DUF805 domain-containing protein</fullName>
    </recommendedName>
</protein>
<keyword evidence="1" id="KW-1133">Transmembrane helix</keyword>
<proteinExistence type="predicted"/>
<keyword evidence="1" id="KW-0472">Membrane</keyword>
<dbReference type="Pfam" id="PF05656">
    <property type="entry name" value="DUF805"/>
    <property type="match status" value="1"/>
</dbReference>
<evidence type="ECO:0000313" key="3">
    <source>
        <dbReference type="Proteomes" id="UP000594402"/>
    </source>
</evidence>
<gene>
    <name evidence="2" type="ORF">DSS3VP1_00044</name>
</gene>
<keyword evidence="3" id="KW-1185">Reference proteome</keyword>
<evidence type="ECO:0008006" key="4">
    <source>
        <dbReference type="Google" id="ProtNLM"/>
    </source>
</evidence>
<dbReference type="InterPro" id="IPR008523">
    <property type="entry name" value="DUF805"/>
</dbReference>
<evidence type="ECO:0000313" key="2">
    <source>
        <dbReference type="EMBL" id="QGH74612.1"/>
    </source>
</evidence>
<feature type="transmembrane region" description="Helical" evidence="1">
    <location>
        <begin position="20"/>
        <end position="37"/>
    </location>
</feature>
<evidence type="ECO:0000256" key="1">
    <source>
        <dbReference type="SAM" id="Phobius"/>
    </source>
</evidence>
<dbReference type="GO" id="GO:0016020">
    <property type="term" value="C:membrane"/>
    <property type="evidence" value="ECO:0007669"/>
    <property type="project" value="InterPro"/>
</dbReference>